<dbReference type="Pfam" id="PF00389">
    <property type="entry name" value="2-Hacid_dh"/>
    <property type="match status" value="1"/>
</dbReference>
<dbReference type="CDD" id="cd12171">
    <property type="entry name" value="2-Hacid_dh_10"/>
    <property type="match status" value="1"/>
</dbReference>
<evidence type="ECO:0000313" key="7">
    <source>
        <dbReference type="EMBL" id="ACZ10385.1"/>
    </source>
</evidence>
<proteinExistence type="inferred from homology"/>
<sequence>MKIVVVGDTLVSSDYMEKQAERLFPGHDKKIVKFDWEMKTKEEFQEVILDLEKNGPEARKLSEEITNELKDADILMVHFAPVSKATLDKAVNLKLIGTCRGGVEHIDIEAATEKNIPVLHVIRNAEPVAEFTLGLIYSECRNITRSHVSIINGGWRKSFPNSRYVTTLSELQVGLLGMGYIGKIVAGKLIKLGIKVKAHDPFINKEDLEKDGLGDIELVPLEDLFRNSDIISLHIRLTDETRNFVNMGLLSLMKESAYLINTARAGILDEKALVEVLAKKKIAGAAIDVFWEEPIPENHPILKLDNVTLTTHIAGDTVDAIPKAPKLLVNEMNEFFNNGKLDMIINRKTAENFKL</sequence>
<dbReference type="GO" id="GO:0016616">
    <property type="term" value="F:oxidoreductase activity, acting on the CH-OH group of donors, NAD or NADP as acceptor"/>
    <property type="evidence" value="ECO:0007669"/>
    <property type="project" value="InterPro"/>
</dbReference>
<reference evidence="8" key="1">
    <citation type="submission" date="2009-09" db="EMBL/GenBank/DDBJ databases">
        <title>The complete chromosome of Sebaldella termitidis ATCC 33386.</title>
        <authorList>
            <consortium name="US DOE Joint Genome Institute (JGI-PGF)"/>
            <person name="Lucas S."/>
            <person name="Copeland A."/>
            <person name="Lapidus A."/>
            <person name="Glavina del Rio T."/>
            <person name="Dalin E."/>
            <person name="Tice H."/>
            <person name="Bruce D."/>
            <person name="Goodwin L."/>
            <person name="Pitluck S."/>
            <person name="Kyrpides N."/>
            <person name="Mavromatis K."/>
            <person name="Ivanova N."/>
            <person name="Mikhailova N."/>
            <person name="Sims D."/>
            <person name="Meincke L."/>
            <person name="Brettin T."/>
            <person name="Detter J.C."/>
            <person name="Han C."/>
            <person name="Larimer F."/>
            <person name="Land M."/>
            <person name="Hauser L."/>
            <person name="Markowitz V."/>
            <person name="Cheng J.F."/>
            <person name="Hugenholtz P."/>
            <person name="Woyke T."/>
            <person name="Wu D."/>
            <person name="Eisen J.A."/>
        </authorList>
    </citation>
    <scope>NUCLEOTIDE SEQUENCE [LARGE SCALE GENOMIC DNA]</scope>
    <source>
        <strain evidence="8">ATCC 33386 / NCTC 11300</strain>
    </source>
</reference>
<dbReference type="eggNOG" id="COG0111">
    <property type="taxonomic scope" value="Bacteria"/>
</dbReference>
<dbReference type="AlphaFoldDB" id="D1AR99"/>
<dbReference type="InterPro" id="IPR050857">
    <property type="entry name" value="D-2-hydroxyacid_DH"/>
</dbReference>
<feature type="domain" description="D-isomer specific 2-hydroxyacid dehydrogenase NAD-binding" evidence="6">
    <location>
        <begin position="134"/>
        <end position="314"/>
    </location>
</feature>
<dbReference type="KEGG" id="str:Sterm_3551"/>
<dbReference type="RefSeq" id="WP_012862967.1">
    <property type="nucleotide sequence ID" value="NC_013517.1"/>
</dbReference>
<dbReference type="InterPro" id="IPR006140">
    <property type="entry name" value="D-isomer_DH_NAD-bd"/>
</dbReference>
<evidence type="ECO:0000256" key="2">
    <source>
        <dbReference type="ARBA" id="ARBA00023002"/>
    </source>
</evidence>
<dbReference type="GO" id="GO:0051287">
    <property type="term" value="F:NAD binding"/>
    <property type="evidence" value="ECO:0007669"/>
    <property type="project" value="InterPro"/>
</dbReference>
<dbReference type="PANTHER" id="PTHR42789">
    <property type="entry name" value="D-ISOMER SPECIFIC 2-HYDROXYACID DEHYDROGENASE FAMILY PROTEIN (AFU_ORTHOLOGUE AFUA_6G10090)"/>
    <property type="match status" value="1"/>
</dbReference>
<accession>D1AR99</accession>
<dbReference type="Gene3D" id="3.40.50.720">
    <property type="entry name" value="NAD(P)-binding Rossmann-like Domain"/>
    <property type="match status" value="2"/>
</dbReference>
<dbReference type="Pfam" id="PF02826">
    <property type="entry name" value="2-Hacid_dh_C"/>
    <property type="match status" value="1"/>
</dbReference>
<dbReference type="EMBL" id="CP001739">
    <property type="protein sequence ID" value="ACZ10385.1"/>
    <property type="molecule type" value="Genomic_DNA"/>
</dbReference>
<dbReference type="InterPro" id="IPR036291">
    <property type="entry name" value="NAD(P)-bd_dom_sf"/>
</dbReference>
<gene>
    <name evidence="7" type="ordered locus">Sterm_3551</name>
</gene>
<evidence type="ECO:0000313" key="8">
    <source>
        <dbReference type="Proteomes" id="UP000000845"/>
    </source>
</evidence>
<dbReference type="InterPro" id="IPR006139">
    <property type="entry name" value="D-isomer_2_OHA_DH_cat_dom"/>
</dbReference>
<name>D1AR99_SEBTE</name>
<dbReference type="SUPFAM" id="SSF52283">
    <property type="entry name" value="Formate/glycerate dehydrogenase catalytic domain-like"/>
    <property type="match status" value="1"/>
</dbReference>
<protein>
    <submittedName>
        <fullName evidence="7">D-isomer specific 2-hydroxyacid dehydrogenase NAD-binding protein</fullName>
    </submittedName>
</protein>
<feature type="domain" description="D-isomer specific 2-hydroxyacid dehydrogenase catalytic" evidence="5">
    <location>
        <begin position="52"/>
        <end position="345"/>
    </location>
</feature>
<dbReference type="PANTHER" id="PTHR42789:SF1">
    <property type="entry name" value="D-ISOMER SPECIFIC 2-HYDROXYACID DEHYDROGENASE FAMILY PROTEIN (AFU_ORTHOLOGUE AFUA_6G10090)"/>
    <property type="match status" value="1"/>
</dbReference>
<comment type="similarity">
    <text evidence="1 4">Belongs to the D-isomer specific 2-hydroxyacid dehydrogenase family.</text>
</comment>
<evidence type="ECO:0000256" key="1">
    <source>
        <dbReference type="ARBA" id="ARBA00005854"/>
    </source>
</evidence>
<dbReference type="SUPFAM" id="SSF51735">
    <property type="entry name" value="NAD(P)-binding Rossmann-fold domains"/>
    <property type="match status" value="1"/>
</dbReference>
<dbReference type="Proteomes" id="UP000000845">
    <property type="component" value="Chromosome"/>
</dbReference>
<organism evidence="7 8">
    <name type="scientific">Sebaldella termitidis (strain ATCC 33386 / NCTC 11300)</name>
    <dbReference type="NCBI Taxonomy" id="526218"/>
    <lineage>
        <taxon>Bacteria</taxon>
        <taxon>Fusobacteriati</taxon>
        <taxon>Fusobacteriota</taxon>
        <taxon>Fusobacteriia</taxon>
        <taxon>Fusobacteriales</taxon>
        <taxon>Leptotrichiaceae</taxon>
        <taxon>Sebaldella</taxon>
    </lineage>
</organism>
<evidence type="ECO:0000256" key="3">
    <source>
        <dbReference type="ARBA" id="ARBA00023027"/>
    </source>
</evidence>
<keyword evidence="8" id="KW-1185">Reference proteome</keyword>
<keyword evidence="3" id="KW-0520">NAD</keyword>
<evidence type="ECO:0000256" key="4">
    <source>
        <dbReference type="RuleBase" id="RU003719"/>
    </source>
</evidence>
<keyword evidence="2 4" id="KW-0560">Oxidoreductase</keyword>
<evidence type="ECO:0000259" key="5">
    <source>
        <dbReference type="Pfam" id="PF00389"/>
    </source>
</evidence>
<dbReference type="HOGENOM" id="CLU_019796_1_3_0"/>
<evidence type="ECO:0000259" key="6">
    <source>
        <dbReference type="Pfam" id="PF02826"/>
    </source>
</evidence>
<dbReference type="STRING" id="526218.Sterm_3551"/>
<reference evidence="7 8" key="2">
    <citation type="journal article" date="2010" name="Stand. Genomic Sci.">
        <title>Complete genome sequence of Sebaldella termitidis type strain (NCTC 11300).</title>
        <authorList>
            <person name="Harmon-Smith M."/>
            <person name="Celia L."/>
            <person name="Chertkov O."/>
            <person name="Lapidus A."/>
            <person name="Copeland A."/>
            <person name="Glavina Del Rio T."/>
            <person name="Nolan M."/>
            <person name="Lucas S."/>
            <person name="Tice H."/>
            <person name="Cheng J.F."/>
            <person name="Han C."/>
            <person name="Detter J.C."/>
            <person name="Bruce D."/>
            <person name="Goodwin L."/>
            <person name="Pitluck S."/>
            <person name="Pati A."/>
            <person name="Liolios K."/>
            <person name="Ivanova N."/>
            <person name="Mavromatis K."/>
            <person name="Mikhailova N."/>
            <person name="Chen A."/>
            <person name="Palaniappan K."/>
            <person name="Land M."/>
            <person name="Hauser L."/>
            <person name="Chang Y.J."/>
            <person name="Jeffries C.D."/>
            <person name="Brettin T."/>
            <person name="Goker M."/>
            <person name="Beck B."/>
            <person name="Bristow J."/>
            <person name="Eisen J.A."/>
            <person name="Markowitz V."/>
            <person name="Hugenholtz P."/>
            <person name="Kyrpides N.C."/>
            <person name="Klenk H.P."/>
            <person name="Chen F."/>
        </authorList>
    </citation>
    <scope>NUCLEOTIDE SEQUENCE [LARGE SCALE GENOMIC DNA]</scope>
    <source>
        <strain evidence="8">ATCC 33386 / NCTC 11300</strain>
    </source>
</reference>